<name>A0A7X0PKR3_9BURK</name>
<feature type="signal peptide" evidence="1">
    <location>
        <begin position="1"/>
        <end position="19"/>
    </location>
</feature>
<evidence type="ECO:0008006" key="4">
    <source>
        <dbReference type="Google" id="ProtNLM"/>
    </source>
</evidence>
<feature type="chain" id="PRO_5030946262" description="VCBS repeat-containing protein" evidence="1">
    <location>
        <begin position="20"/>
        <end position="237"/>
    </location>
</feature>
<gene>
    <name evidence="2" type="ORF">HNP48_006360</name>
</gene>
<keyword evidence="3" id="KW-1185">Reference proteome</keyword>
<organism evidence="2 3">
    <name type="scientific">Acidovorax soli</name>
    <dbReference type="NCBI Taxonomy" id="592050"/>
    <lineage>
        <taxon>Bacteria</taxon>
        <taxon>Pseudomonadati</taxon>
        <taxon>Pseudomonadota</taxon>
        <taxon>Betaproteobacteria</taxon>
        <taxon>Burkholderiales</taxon>
        <taxon>Comamonadaceae</taxon>
        <taxon>Acidovorax</taxon>
    </lineage>
</organism>
<keyword evidence="1" id="KW-0732">Signal</keyword>
<protein>
    <recommendedName>
        <fullName evidence="4">VCBS repeat-containing protein</fullName>
    </recommendedName>
</protein>
<sequence length="237" mass="26202">MLRSLHLLLLAFLAAPSFAAPPDALAQWIPNGWKVITHNAGDLNGDGMDDVVLVTEATNPANFKKKPEGSLGPDILNLNPRRLTILLRSFSGLKEVLRRDDLLPSESAEGMDCLADPLENGGVSIARGNLVIELQDWRSCGSYGVVNEKFTFRAQGTRFQLVGYDRSESSRSTGERSEYSTNYLTGKKKTTTGLNDFRDFKAKVAWKRLASQRAFYLNDISLSCDAADPAQKDNWCQ</sequence>
<evidence type="ECO:0000313" key="3">
    <source>
        <dbReference type="Proteomes" id="UP000575083"/>
    </source>
</evidence>
<proteinExistence type="predicted"/>
<dbReference type="AlphaFoldDB" id="A0A7X0PKR3"/>
<dbReference type="Proteomes" id="UP000575083">
    <property type="component" value="Unassembled WGS sequence"/>
</dbReference>
<dbReference type="RefSeq" id="WP_184864871.1">
    <property type="nucleotide sequence ID" value="NZ_JACHLK010000021.1"/>
</dbReference>
<comment type="caution">
    <text evidence="2">The sequence shown here is derived from an EMBL/GenBank/DDBJ whole genome shotgun (WGS) entry which is preliminary data.</text>
</comment>
<accession>A0A7X0PKR3</accession>
<evidence type="ECO:0000313" key="2">
    <source>
        <dbReference type="EMBL" id="MBB6563636.1"/>
    </source>
</evidence>
<reference evidence="2 3" key="1">
    <citation type="submission" date="2020-08" db="EMBL/GenBank/DDBJ databases">
        <title>Functional genomics of gut bacteria from endangered species of beetles.</title>
        <authorList>
            <person name="Carlos-Shanley C."/>
        </authorList>
    </citation>
    <scope>NUCLEOTIDE SEQUENCE [LARGE SCALE GENOMIC DNA]</scope>
    <source>
        <strain evidence="2 3">S00198</strain>
    </source>
</reference>
<dbReference type="EMBL" id="JACHLK010000021">
    <property type="protein sequence ID" value="MBB6563636.1"/>
    <property type="molecule type" value="Genomic_DNA"/>
</dbReference>
<evidence type="ECO:0000256" key="1">
    <source>
        <dbReference type="SAM" id="SignalP"/>
    </source>
</evidence>